<dbReference type="PANTHER" id="PTHR11669:SF8">
    <property type="entry name" value="DNA POLYMERASE III SUBUNIT DELTA"/>
    <property type="match status" value="1"/>
</dbReference>
<dbReference type="CDD" id="cd00009">
    <property type="entry name" value="AAA"/>
    <property type="match status" value="1"/>
</dbReference>
<sequence length="334" mass="36762">MALREIIGQERALRILFGTLRRNRVPSAVLLSGDTGIGKMRTAVNYAKAVNCLSPVEDDCCDHCPSCRKTDAGVHPDVILLLPEEGEIKIDAIRRLEEVLSLRPFEGRRKVVIIDDADAMNLNAANAFLKTLEEPPSDSLILLIASNPDGLPDTIRSRCITIRLYPLSGEGCRKVLSGAVEDGALDAVLKLSMGRPGIALSRDLAGEREWFLKLLRSMEQGDAREVWEDKNAMKSWLDLATLFLRDRVVFAVTGNESDLLYGADPGRHIRGASRNAGGGEGSSAGEQPDRVLGAAFEAYRELLSLRSLLDFNLNKSISWNYVAQIMRSLMVHSY</sequence>
<dbReference type="Proteomes" id="UP000705867">
    <property type="component" value="Unassembled WGS sequence"/>
</dbReference>
<dbReference type="SUPFAM" id="SSF52540">
    <property type="entry name" value="P-loop containing nucleoside triphosphate hydrolases"/>
    <property type="match status" value="1"/>
</dbReference>
<dbReference type="EC" id="2.7.7.7" evidence="1"/>
<dbReference type="Gene3D" id="3.40.50.300">
    <property type="entry name" value="P-loop containing nucleotide triphosphate hydrolases"/>
    <property type="match status" value="1"/>
</dbReference>
<dbReference type="GO" id="GO:0006261">
    <property type="term" value="P:DNA-templated DNA replication"/>
    <property type="evidence" value="ECO:0007669"/>
    <property type="project" value="TreeGrafter"/>
</dbReference>
<dbReference type="Pfam" id="PF13177">
    <property type="entry name" value="DNA_pol3_delta2"/>
    <property type="match status" value="1"/>
</dbReference>
<dbReference type="EMBL" id="JAIOIV010000110">
    <property type="protein sequence ID" value="MBZ0157274.1"/>
    <property type="molecule type" value="Genomic_DNA"/>
</dbReference>
<dbReference type="InterPro" id="IPR050238">
    <property type="entry name" value="DNA_Rep/Repair_Clamp_Loader"/>
</dbReference>
<organism evidence="1 2">
    <name type="scientific">Candidatus Nitrobium versatile</name>
    <dbReference type="NCBI Taxonomy" id="2884831"/>
    <lineage>
        <taxon>Bacteria</taxon>
        <taxon>Pseudomonadati</taxon>
        <taxon>Nitrospirota</taxon>
        <taxon>Nitrospiria</taxon>
        <taxon>Nitrospirales</taxon>
        <taxon>Nitrospiraceae</taxon>
        <taxon>Candidatus Nitrobium</taxon>
    </lineage>
</organism>
<comment type="caution">
    <text evidence="1">The sequence shown here is derived from an EMBL/GenBank/DDBJ whole genome shotgun (WGS) entry which is preliminary data.</text>
</comment>
<dbReference type="AlphaFoldDB" id="A0A953JCW8"/>
<dbReference type="NCBIfam" id="TIGR00678">
    <property type="entry name" value="holB"/>
    <property type="match status" value="1"/>
</dbReference>
<dbReference type="PANTHER" id="PTHR11669">
    <property type="entry name" value="REPLICATION FACTOR C / DNA POLYMERASE III GAMMA-TAU SUBUNIT"/>
    <property type="match status" value="1"/>
</dbReference>
<dbReference type="InterPro" id="IPR004622">
    <property type="entry name" value="DNA_pol_HolB"/>
</dbReference>
<accession>A0A953JCW8</accession>
<keyword evidence="1" id="KW-0808">Transferase</keyword>
<protein>
    <submittedName>
        <fullName evidence="1">DNA polymerase III subunit delta</fullName>
        <ecNumber evidence="1">2.7.7.7</ecNumber>
    </submittedName>
</protein>
<gene>
    <name evidence="1" type="primary">holB</name>
    <name evidence="1" type="ORF">K8I29_13820</name>
</gene>
<evidence type="ECO:0000313" key="2">
    <source>
        <dbReference type="Proteomes" id="UP000705867"/>
    </source>
</evidence>
<reference evidence="1" key="2">
    <citation type="submission" date="2021-08" db="EMBL/GenBank/DDBJ databases">
        <authorList>
            <person name="Dalcin Martins P."/>
        </authorList>
    </citation>
    <scope>NUCLEOTIDE SEQUENCE</scope>
    <source>
        <strain evidence="1">MAG_39</strain>
    </source>
</reference>
<name>A0A953JCW8_9BACT</name>
<reference evidence="1" key="1">
    <citation type="journal article" date="2021" name="bioRxiv">
        <title>Unraveling nitrogen, sulfur and carbon metabolic pathways and microbial community transcriptional responses to substrate deprivation and toxicity stresses in a bioreactor mimicking anoxic brackish coastal sediment conditions.</title>
        <authorList>
            <person name="Martins P.D."/>
            <person name="Echeveste M.J."/>
            <person name="Arshad A."/>
            <person name="Kurth J."/>
            <person name="Ouboter H."/>
            <person name="Jetten M.S.M."/>
            <person name="Welte C.U."/>
        </authorList>
    </citation>
    <scope>NUCLEOTIDE SEQUENCE</scope>
    <source>
        <strain evidence="1">MAG_39</strain>
    </source>
</reference>
<keyword evidence="1" id="KW-0548">Nucleotidyltransferase</keyword>
<dbReference type="GO" id="GO:0008408">
    <property type="term" value="F:3'-5' exonuclease activity"/>
    <property type="evidence" value="ECO:0007669"/>
    <property type="project" value="InterPro"/>
</dbReference>
<proteinExistence type="predicted"/>
<evidence type="ECO:0000313" key="1">
    <source>
        <dbReference type="EMBL" id="MBZ0157274.1"/>
    </source>
</evidence>
<dbReference type="GO" id="GO:0003887">
    <property type="term" value="F:DNA-directed DNA polymerase activity"/>
    <property type="evidence" value="ECO:0007669"/>
    <property type="project" value="UniProtKB-EC"/>
</dbReference>
<dbReference type="InterPro" id="IPR027417">
    <property type="entry name" value="P-loop_NTPase"/>
</dbReference>
<dbReference type="FunFam" id="3.40.50.300:FF:001255">
    <property type="entry name" value="DNA polymerase III subunit delta"/>
    <property type="match status" value="1"/>
</dbReference>